<dbReference type="InterPro" id="IPR036397">
    <property type="entry name" value="RNaseH_sf"/>
</dbReference>
<dbReference type="SUPFAM" id="SSF53098">
    <property type="entry name" value="Ribonuclease H-like"/>
    <property type="match status" value="1"/>
</dbReference>
<proteinExistence type="predicted"/>
<dbReference type="EMBL" id="AP014633">
    <property type="protein sequence ID" value="BAP56916.1"/>
    <property type="molecule type" value="Genomic_DNA"/>
</dbReference>
<sequence length="84" mass="9634">MEHHLLKKLFPGHTIIIDNASFHKSKPTRELVEKAQCQLVFLPPYSPDLNPLEKRWAHVKRKGRSIIKHVASLDPAINIVLSVH</sequence>
<dbReference type="HOGENOM" id="CLU_056788_14_0_6"/>
<dbReference type="AlphaFoldDB" id="A0A090BVI5"/>
<dbReference type="PANTHER" id="PTHR46564">
    <property type="entry name" value="TRANSPOSASE"/>
    <property type="match status" value="1"/>
</dbReference>
<evidence type="ECO:0000313" key="3">
    <source>
        <dbReference type="Proteomes" id="UP000031623"/>
    </source>
</evidence>
<reference evidence="2 3" key="1">
    <citation type="journal article" date="2014" name="ISME J.">
        <title>Ecophysiology of Thioploca ingrica as revealed by the complete genome sequence supplemented with proteomic evidence.</title>
        <authorList>
            <person name="Kojima H."/>
            <person name="Ogura Y."/>
            <person name="Yamamoto N."/>
            <person name="Togashi T."/>
            <person name="Mori H."/>
            <person name="Watanabe T."/>
            <person name="Nemoto F."/>
            <person name="Kurokawa K."/>
            <person name="Hayashi T."/>
            <person name="Fukui M."/>
        </authorList>
    </citation>
    <scope>NUCLEOTIDE SEQUENCE [LARGE SCALE GENOMIC DNA]</scope>
</reference>
<dbReference type="InterPro" id="IPR012337">
    <property type="entry name" value="RNaseH-like_sf"/>
</dbReference>
<dbReference type="GO" id="GO:0003676">
    <property type="term" value="F:nucleic acid binding"/>
    <property type="evidence" value="ECO:0007669"/>
    <property type="project" value="InterPro"/>
</dbReference>
<dbReference type="Pfam" id="PF13358">
    <property type="entry name" value="DDE_3"/>
    <property type="match status" value="1"/>
</dbReference>
<dbReference type="Gene3D" id="3.30.420.10">
    <property type="entry name" value="Ribonuclease H-like superfamily/Ribonuclease H"/>
    <property type="match status" value="1"/>
</dbReference>
<protein>
    <submittedName>
        <fullName evidence="2">Transposase</fullName>
    </submittedName>
</protein>
<dbReference type="PANTHER" id="PTHR46564:SF1">
    <property type="entry name" value="TRANSPOSASE"/>
    <property type="match status" value="1"/>
</dbReference>
<evidence type="ECO:0000259" key="1">
    <source>
        <dbReference type="Pfam" id="PF13358"/>
    </source>
</evidence>
<keyword evidence="3" id="KW-1185">Reference proteome</keyword>
<dbReference type="Proteomes" id="UP000031623">
    <property type="component" value="Chromosome"/>
</dbReference>
<feature type="domain" description="Tc1-like transposase DDE" evidence="1">
    <location>
        <begin position="12"/>
        <end position="65"/>
    </location>
</feature>
<dbReference type="KEGG" id="tig:THII_2619"/>
<dbReference type="InterPro" id="IPR038717">
    <property type="entry name" value="Tc1-like_DDE_dom"/>
</dbReference>
<gene>
    <name evidence="2" type="ORF">THII_2619</name>
</gene>
<organism evidence="2 3">
    <name type="scientific">Thioploca ingrica</name>
    <dbReference type="NCBI Taxonomy" id="40754"/>
    <lineage>
        <taxon>Bacteria</taxon>
        <taxon>Pseudomonadati</taxon>
        <taxon>Pseudomonadota</taxon>
        <taxon>Gammaproteobacteria</taxon>
        <taxon>Thiotrichales</taxon>
        <taxon>Thiotrichaceae</taxon>
        <taxon>Thioploca</taxon>
    </lineage>
</organism>
<dbReference type="STRING" id="40754.THII_2619"/>
<name>A0A090BVI5_9GAMM</name>
<evidence type="ECO:0000313" key="2">
    <source>
        <dbReference type="EMBL" id="BAP56916.1"/>
    </source>
</evidence>
<accession>A0A090BVI5</accession>